<dbReference type="Proteomes" id="UP000663760">
    <property type="component" value="Chromosome 1"/>
</dbReference>
<dbReference type="SMART" id="SM00389">
    <property type="entry name" value="HOX"/>
    <property type="match status" value="1"/>
</dbReference>
<evidence type="ECO:0000256" key="8">
    <source>
        <dbReference type="PROSITE-ProRule" id="PRU00108"/>
    </source>
</evidence>
<proteinExistence type="inferred from homology"/>
<dbReference type="GO" id="GO:0043565">
    <property type="term" value="F:sequence-specific DNA binding"/>
    <property type="evidence" value="ECO:0007669"/>
    <property type="project" value="InterPro"/>
</dbReference>
<comment type="subcellular location">
    <subcellularLocation>
        <location evidence="1 8 9">Nucleus</location>
    </subcellularLocation>
</comment>
<dbReference type="PROSITE" id="PS50071">
    <property type="entry name" value="HOMEOBOX_2"/>
    <property type="match status" value="1"/>
</dbReference>
<feature type="region of interest" description="Disordered" evidence="11">
    <location>
        <begin position="1"/>
        <end position="109"/>
    </location>
</feature>
<evidence type="ECO:0000313" key="14">
    <source>
        <dbReference type="Proteomes" id="UP000663760"/>
    </source>
</evidence>
<dbReference type="Gene3D" id="1.10.10.60">
    <property type="entry name" value="Homeodomain-like"/>
    <property type="match status" value="1"/>
</dbReference>
<evidence type="ECO:0000256" key="4">
    <source>
        <dbReference type="ARBA" id="ARBA00023125"/>
    </source>
</evidence>
<feature type="compositionally biased region" description="Low complexity" evidence="11">
    <location>
        <begin position="10"/>
        <end position="19"/>
    </location>
</feature>
<sequence>MGEENPCDAGLDLGLGLHGWTPTPSAARWRRKDLSRCTEAEPPATYATSAAAEPSLTLTLSEDACRQSTAGGEEKEALRQSSPTSWSSKREKEGGSEEEEEGNGKKKLRLNKEQSALLEAMFKEHNTLNPTQKQTLASKLNLRPRQVEVWFQNRRARTKLKQTEVDCEHLRKYCERLADENRRLQKELHQLRALKSYVKLPAATTLTMCPSCERKGSGEMAKGGGGAAFVVRPKPHFCSPFATAHPPSAAC</sequence>
<keyword evidence="7 8" id="KW-0539">Nucleus</keyword>
<dbReference type="AlphaFoldDB" id="A0A7I8JVP6"/>
<feature type="DNA-binding region" description="Homeobox" evidence="8">
    <location>
        <begin position="103"/>
        <end position="162"/>
    </location>
</feature>
<dbReference type="PANTHER" id="PTHR45714">
    <property type="entry name" value="HOMEOBOX-LEUCINE ZIPPER PROTEIN HAT14"/>
    <property type="match status" value="1"/>
</dbReference>
<dbReference type="Pfam" id="PF00046">
    <property type="entry name" value="Homeodomain"/>
    <property type="match status" value="1"/>
</dbReference>
<dbReference type="Pfam" id="PF02183">
    <property type="entry name" value="HALZ"/>
    <property type="match status" value="1"/>
</dbReference>
<evidence type="ECO:0000259" key="12">
    <source>
        <dbReference type="PROSITE" id="PS50071"/>
    </source>
</evidence>
<feature type="domain" description="Homeobox" evidence="12">
    <location>
        <begin position="101"/>
        <end position="161"/>
    </location>
</feature>
<accession>A0A7I8JVP6</accession>
<gene>
    <name evidence="13" type="ORF">SI8410_01000119</name>
</gene>
<dbReference type="GO" id="GO:0005634">
    <property type="term" value="C:nucleus"/>
    <property type="evidence" value="ECO:0007669"/>
    <property type="project" value="UniProtKB-SubCell"/>
</dbReference>
<evidence type="ECO:0000256" key="3">
    <source>
        <dbReference type="ARBA" id="ARBA00023015"/>
    </source>
</evidence>
<name>A0A7I8JVP6_SPIIN</name>
<evidence type="ECO:0000256" key="1">
    <source>
        <dbReference type="ARBA" id="ARBA00004123"/>
    </source>
</evidence>
<evidence type="ECO:0000256" key="5">
    <source>
        <dbReference type="ARBA" id="ARBA00023155"/>
    </source>
</evidence>
<keyword evidence="5 8" id="KW-0371">Homeobox</keyword>
<evidence type="ECO:0000256" key="6">
    <source>
        <dbReference type="ARBA" id="ARBA00023163"/>
    </source>
</evidence>
<keyword evidence="3" id="KW-0805">Transcription regulation</keyword>
<dbReference type="PROSITE" id="PS00027">
    <property type="entry name" value="HOMEOBOX_1"/>
    <property type="match status" value="1"/>
</dbReference>
<keyword evidence="10" id="KW-0175">Coiled coil</keyword>
<dbReference type="InterPro" id="IPR009057">
    <property type="entry name" value="Homeodomain-like_sf"/>
</dbReference>
<dbReference type="InterPro" id="IPR003106">
    <property type="entry name" value="Leu_zip_homeo"/>
</dbReference>
<dbReference type="SMART" id="SM00340">
    <property type="entry name" value="HALZ"/>
    <property type="match status" value="1"/>
</dbReference>
<feature type="compositionally biased region" description="Polar residues" evidence="11">
    <location>
        <begin position="56"/>
        <end position="70"/>
    </location>
</feature>
<feature type="coiled-coil region" evidence="10">
    <location>
        <begin position="160"/>
        <end position="194"/>
    </location>
</feature>
<evidence type="ECO:0000256" key="11">
    <source>
        <dbReference type="SAM" id="MobiDB-lite"/>
    </source>
</evidence>
<dbReference type="SUPFAM" id="SSF46689">
    <property type="entry name" value="Homeodomain-like"/>
    <property type="match status" value="1"/>
</dbReference>
<dbReference type="CDD" id="cd00086">
    <property type="entry name" value="homeodomain"/>
    <property type="match status" value="1"/>
</dbReference>
<comment type="similarity">
    <text evidence="2">Belongs to the HD-ZIP homeobox family. Class II subfamily.</text>
</comment>
<evidence type="ECO:0000256" key="2">
    <source>
        <dbReference type="ARBA" id="ARBA00006074"/>
    </source>
</evidence>
<dbReference type="EMBL" id="LR746264">
    <property type="protein sequence ID" value="CAA7387731.1"/>
    <property type="molecule type" value="Genomic_DNA"/>
</dbReference>
<dbReference type="GO" id="GO:0000981">
    <property type="term" value="F:DNA-binding transcription factor activity, RNA polymerase II-specific"/>
    <property type="evidence" value="ECO:0007669"/>
    <property type="project" value="InterPro"/>
</dbReference>
<dbReference type="InterPro" id="IPR017970">
    <property type="entry name" value="Homeobox_CS"/>
</dbReference>
<dbReference type="PANTHER" id="PTHR45714:SF34">
    <property type="entry name" value="HOMEOBOX-LEUCINE ZIPPER PROTEIN HAT9"/>
    <property type="match status" value="1"/>
</dbReference>
<evidence type="ECO:0000256" key="9">
    <source>
        <dbReference type="RuleBase" id="RU000682"/>
    </source>
</evidence>
<evidence type="ECO:0000256" key="7">
    <source>
        <dbReference type="ARBA" id="ARBA00023242"/>
    </source>
</evidence>
<dbReference type="OrthoDB" id="6159439at2759"/>
<dbReference type="InterPro" id="IPR050762">
    <property type="entry name" value="HD-ZIP_Homeobox_LZ_Class_II"/>
</dbReference>
<keyword evidence="6" id="KW-0804">Transcription</keyword>
<protein>
    <recommendedName>
        <fullName evidence="12">Homeobox domain-containing protein</fullName>
    </recommendedName>
</protein>
<keyword evidence="4 8" id="KW-0238">DNA-binding</keyword>
<reference evidence="13" key="1">
    <citation type="submission" date="2020-02" db="EMBL/GenBank/DDBJ databases">
        <authorList>
            <person name="Scholz U."/>
            <person name="Mascher M."/>
            <person name="Fiebig A."/>
        </authorList>
    </citation>
    <scope>NUCLEOTIDE SEQUENCE</scope>
</reference>
<evidence type="ECO:0000256" key="10">
    <source>
        <dbReference type="SAM" id="Coils"/>
    </source>
</evidence>
<organism evidence="13 14">
    <name type="scientific">Spirodela intermedia</name>
    <name type="common">Intermediate duckweed</name>
    <dbReference type="NCBI Taxonomy" id="51605"/>
    <lineage>
        <taxon>Eukaryota</taxon>
        <taxon>Viridiplantae</taxon>
        <taxon>Streptophyta</taxon>
        <taxon>Embryophyta</taxon>
        <taxon>Tracheophyta</taxon>
        <taxon>Spermatophyta</taxon>
        <taxon>Magnoliopsida</taxon>
        <taxon>Liliopsida</taxon>
        <taxon>Araceae</taxon>
        <taxon>Lemnoideae</taxon>
        <taxon>Spirodela</taxon>
    </lineage>
</organism>
<dbReference type="InterPro" id="IPR001356">
    <property type="entry name" value="HD"/>
</dbReference>
<keyword evidence="14" id="KW-1185">Reference proteome</keyword>
<evidence type="ECO:0000313" key="13">
    <source>
        <dbReference type="EMBL" id="CAA7387731.1"/>
    </source>
</evidence>